<dbReference type="AlphaFoldDB" id="A0A368XTK9"/>
<reference evidence="1 2" key="1">
    <citation type="submission" date="2018-07" db="EMBL/GenBank/DDBJ databases">
        <title>Genomic Encyclopedia of Type Strains, Phase IV (KMG-IV): sequencing the most valuable type-strain genomes for metagenomic binning, comparative biology and taxonomic classification.</title>
        <authorList>
            <person name="Goeker M."/>
        </authorList>
    </citation>
    <scope>NUCLEOTIDE SEQUENCE [LARGE SCALE GENOMIC DNA]</scope>
    <source>
        <strain evidence="1 2">DSM 21634</strain>
    </source>
</reference>
<accession>A0A368XTK9</accession>
<gene>
    <name evidence="1" type="ORF">DES41_105429</name>
</gene>
<dbReference type="OrthoDB" id="7061369at2"/>
<protein>
    <recommendedName>
        <fullName evidence="3">Protein FliT</fullName>
    </recommendedName>
</protein>
<dbReference type="Proteomes" id="UP000252884">
    <property type="component" value="Unassembled WGS sequence"/>
</dbReference>
<name>A0A368XTK9_9BURK</name>
<sequence length="105" mass="11400">MSRQQQLTQLASQVLRAARAQDWQAVQQADSALARELPQLAALGPWSGAELEALERLGTAHAMARGLCHEASEALEQQIAQLREGRDGWLAYALQDGASPLEARP</sequence>
<dbReference type="RefSeq" id="WP_114469414.1">
    <property type="nucleotide sequence ID" value="NZ_QPJK01000005.1"/>
</dbReference>
<proteinExistence type="predicted"/>
<keyword evidence="2" id="KW-1185">Reference proteome</keyword>
<evidence type="ECO:0000313" key="2">
    <source>
        <dbReference type="Proteomes" id="UP000252884"/>
    </source>
</evidence>
<organism evidence="1 2">
    <name type="scientific">Pseudorhodoferax soli</name>
    <dbReference type="NCBI Taxonomy" id="545864"/>
    <lineage>
        <taxon>Bacteria</taxon>
        <taxon>Pseudomonadati</taxon>
        <taxon>Pseudomonadota</taxon>
        <taxon>Betaproteobacteria</taxon>
        <taxon>Burkholderiales</taxon>
        <taxon>Comamonadaceae</taxon>
    </lineage>
</organism>
<comment type="caution">
    <text evidence="1">The sequence shown here is derived from an EMBL/GenBank/DDBJ whole genome shotgun (WGS) entry which is preliminary data.</text>
</comment>
<dbReference type="EMBL" id="QPJK01000005">
    <property type="protein sequence ID" value="RCW70486.1"/>
    <property type="molecule type" value="Genomic_DNA"/>
</dbReference>
<evidence type="ECO:0008006" key="3">
    <source>
        <dbReference type="Google" id="ProtNLM"/>
    </source>
</evidence>
<evidence type="ECO:0000313" key="1">
    <source>
        <dbReference type="EMBL" id="RCW70486.1"/>
    </source>
</evidence>